<dbReference type="Proteomes" id="UP001530293">
    <property type="component" value="Unassembled WGS sequence"/>
</dbReference>
<feature type="region of interest" description="Disordered" evidence="1">
    <location>
        <begin position="451"/>
        <end position="572"/>
    </location>
</feature>
<name>A0ABD3M0S3_9STRA</name>
<evidence type="ECO:0000313" key="2">
    <source>
        <dbReference type="EMBL" id="KAL3756428.1"/>
    </source>
</evidence>
<protein>
    <submittedName>
        <fullName evidence="2">Uncharacterized protein</fullName>
    </submittedName>
</protein>
<dbReference type="EMBL" id="JALLBG020000305">
    <property type="protein sequence ID" value="KAL3756428.1"/>
    <property type="molecule type" value="Genomic_DNA"/>
</dbReference>
<feature type="compositionally biased region" description="Basic and acidic residues" evidence="1">
    <location>
        <begin position="312"/>
        <end position="321"/>
    </location>
</feature>
<feature type="compositionally biased region" description="Basic residues" evidence="1">
    <location>
        <begin position="557"/>
        <end position="572"/>
    </location>
</feature>
<comment type="caution">
    <text evidence="2">The sequence shown here is derived from an EMBL/GenBank/DDBJ whole genome shotgun (WGS) entry which is preliminary data.</text>
</comment>
<feature type="compositionally biased region" description="Low complexity" evidence="1">
    <location>
        <begin position="345"/>
        <end position="359"/>
    </location>
</feature>
<feature type="compositionally biased region" description="Basic and acidic residues" evidence="1">
    <location>
        <begin position="26"/>
        <end position="35"/>
    </location>
</feature>
<keyword evidence="3" id="KW-1185">Reference proteome</keyword>
<accession>A0ABD3M0S3</accession>
<feature type="compositionally biased region" description="Acidic residues" evidence="1">
    <location>
        <begin position="503"/>
        <end position="513"/>
    </location>
</feature>
<evidence type="ECO:0000313" key="3">
    <source>
        <dbReference type="Proteomes" id="UP001530293"/>
    </source>
</evidence>
<feature type="region of interest" description="Disordered" evidence="1">
    <location>
        <begin position="286"/>
        <end position="326"/>
    </location>
</feature>
<feature type="region of interest" description="Disordered" evidence="1">
    <location>
        <begin position="222"/>
        <end position="257"/>
    </location>
</feature>
<feature type="region of interest" description="Disordered" evidence="1">
    <location>
        <begin position="1"/>
        <end position="51"/>
    </location>
</feature>
<proteinExistence type="predicted"/>
<evidence type="ECO:0000256" key="1">
    <source>
        <dbReference type="SAM" id="MobiDB-lite"/>
    </source>
</evidence>
<feature type="compositionally biased region" description="Low complexity" evidence="1">
    <location>
        <begin position="462"/>
        <end position="479"/>
    </location>
</feature>
<feature type="compositionally biased region" description="Polar residues" evidence="1">
    <location>
        <begin position="1"/>
        <end position="12"/>
    </location>
</feature>
<feature type="compositionally biased region" description="Polar residues" evidence="1">
    <location>
        <begin position="42"/>
        <end position="51"/>
    </location>
</feature>
<reference evidence="2 3" key="1">
    <citation type="submission" date="2024-10" db="EMBL/GenBank/DDBJ databases">
        <title>Updated reference genomes for cyclostephanoid diatoms.</title>
        <authorList>
            <person name="Roberts W.R."/>
            <person name="Alverson A.J."/>
        </authorList>
    </citation>
    <scope>NUCLEOTIDE SEQUENCE [LARGE SCALE GENOMIC DNA]</scope>
    <source>
        <strain evidence="2 3">AJA232-27</strain>
    </source>
</reference>
<gene>
    <name evidence="2" type="ORF">ACHAWU_007699</name>
</gene>
<organism evidence="2 3">
    <name type="scientific">Discostella pseudostelligera</name>
    <dbReference type="NCBI Taxonomy" id="259834"/>
    <lineage>
        <taxon>Eukaryota</taxon>
        <taxon>Sar</taxon>
        <taxon>Stramenopiles</taxon>
        <taxon>Ochrophyta</taxon>
        <taxon>Bacillariophyta</taxon>
        <taxon>Coscinodiscophyceae</taxon>
        <taxon>Thalassiosirophycidae</taxon>
        <taxon>Stephanodiscales</taxon>
        <taxon>Stephanodiscaceae</taxon>
        <taxon>Discostella</taxon>
    </lineage>
</organism>
<dbReference type="AlphaFoldDB" id="A0ABD3M0S3"/>
<feature type="region of interest" description="Disordered" evidence="1">
    <location>
        <begin position="338"/>
        <end position="364"/>
    </location>
</feature>
<sequence>MTSLYMTSSTTRPDAPSVSSRSSRRSSKDANKHEVPPPSAPTPNINNNSPLAITTSIGSTIQRHFERLTSIIDESLESDSLLPSLCNAPNSNKHNDTSFASSTTVDTSMNTSGDTSYFQGGEETFIMSPISNIRNECNLHFATWLQSKEFDASGIVSQEEEEEDGHLQQYSRDEFLNDVTQDEYVSISEQQKKRGVNHRKKFPWVVSDVWDSIVSSNWKCWRQQEEQQKQQQPQQQPKPFLGMAPPPPISPFTMDLSPLPLQQQNTIKDSSYVVDALASEILPPLNVSRTGSKDVEVGNNDFGTTESSSVDKSSKDTDVKVDNPSTSTSLIHHLNIEPSCGNAAPQQPQEGQQPTTIPTAASNTSVDIPTIVKKGTIGEFIWQEDSQRPNTTTSPPSLALSSLAGEDITMTSNHSCTYSVSPIRAADIRGNSSRSSIEVGGAVAALLALDNLAQPPPPPPTEEGTPQSSTSPNTSTMSTKAAILSSVEDFDDSFPAVVQLPPEDNEEEEDVEREDEKNNSCHTPLMDTSVLNSSDGGGGDEGDGSGPSKTKETMSKLRLKWAKGKNRHRSTK</sequence>
<feature type="compositionally biased region" description="Low complexity" evidence="1">
    <location>
        <begin position="229"/>
        <end position="239"/>
    </location>
</feature>